<dbReference type="RefSeq" id="WP_116496187.1">
    <property type="nucleotide sequence ID" value="NZ_QENZ01000003.1"/>
</dbReference>
<organism evidence="8 9">
    <name type="scientific">Balneicella halophila</name>
    <dbReference type="NCBI Taxonomy" id="1537566"/>
    <lineage>
        <taxon>Bacteria</taxon>
        <taxon>Pseudomonadati</taxon>
        <taxon>Bacteroidota</taxon>
        <taxon>Bacteroidia</taxon>
        <taxon>Bacteroidales</taxon>
        <taxon>Balneicellaceae</taxon>
        <taxon>Balneicella</taxon>
    </lineage>
</organism>
<keyword evidence="3 6" id="KW-0732">Signal</keyword>
<protein>
    <submittedName>
        <fullName evidence="8">Dipeptidyl aminopeptidase/acylaminoacyl peptidase</fullName>
    </submittedName>
</protein>
<feature type="chain" id="PRO_5029481439" evidence="6">
    <location>
        <begin position="22"/>
        <end position="696"/>
    </location>
</feature>
<evidence type="ECO:0000256" key="6">
    <source>
        <dbReference type="SAM" id="SignalP"/>
    </source>
</evidence>
<dbReference type="GO" id="GO:0004252">
    <property type="term" value="F:serine-type endopeptidase activity"/>
    <property type="evidence" value="ECO:0007669"/>
    <property type="project" value="TreeGrafter"/>
</dbReference>
<dbReference type="Pfam" id="PF07676">
    <property type="entry name" value="PD40"/>
    <property type="match status" value="3"/>
</dbReference>
<dbReference type="FunFam" id="3.40.50.1820:FF:000028">
    <property type="entry name" value="S9 family peptidase"/>
    <property type="match status" value="1"/>
</dbReference>
<dbReference type="Gene3D" id="2.120.10.30">
    <property type="entry name" value="TolB, C-terminal domain"/>
    <property type="match status" value="2"/>
</dbReference>
<comment type="similarity">
    <text evidence="1">Belongs to the peptidase S9C family.</text>
</comment>
<evidence type="ECO:0000256" key="4">
    <source>
        <dbReference type="ARBA" id="ARBA00022801"/>
    </source>
</evidence>
<evidence type="ECO:0000259" key="7">
    <source>
        <dbReference type="Pfam" id="PF00326"/>
    </source>
</evidence>
<comment type="caution">
    <text evidence="8">The sequence shown here is derived from an EMBL/GenBank/DDBJ whole genome shotgun (WGS) entry which is preliminary data.</text>
</comment>
<dbReference type="InterPro" id="IPR029058">
    <property type="entry name" value="AB_hydrolase_fold"/>
</dbReference>
<dbReference type="Proteomes" id="UP000251835">
    <property type="component" value="Unassembled WGS sequence"/>
</dbReference>
<dbReference type="Pfam" id="PF00326">
    <property type="entry name" value="Peptidase_S9"/>
    <property type="match status" value="1"/>
</dbReference>
<dbReference type="GO" id="GO:0006508">
    <property type="term" value="P:proteolysis"/>
    <property type="evidence" value="ECO:0007669"/>
    <property type="project" value="UniProtKB-KW"/>
</dbReference>
<dbReference type="SUPFAM" id="SSF53474">
    <property type="entry name" value="alpha/beta-Hydrolases"/>
    <property type="match status" value="1"/>
</dbReference>
<feature type="signal peptide" evidence="6">
    <location>
        <begin position="1"/>
        <end position="21"/>
    </location>
</feature>
<keyword evidence="9" id="KW-1185">Reference proteome</keyword>
<dbReference type="EMBL" id="QENZ01000003">
    <property type="protein sequence ID" value="PVX51865.1"/>
    <property type="molecule type" value="Genomic_DNA"/>
</dbReference>
<evidence type="ECO:0000313" key="8">
    <source>
        <dbReference type="EMBL" id="PVX51865.1"/>
    </source>
</evidence>
<dbReference type="SUPFAM" id="SSF82171">
    <property type="entry name" value="DPP6 N-terminal domain-like"/>
    <property type="match status" value="1"/>
</dbReference>
<keyword evidence="4" id="KW-0378">Hydrolase</keyword>
<proteinExistence type="inferred from homology"/>
<evidence type="ECO:0000256" key="1">
    <source>
        <dbReference type="ARBA" id="ARBA00010040"/>
    </source>
</evidence>
<sequence length="696" mass="79718">MKNLILITFMATALLACTAEAKDKGDNKEGYVPEKVTLDSDIMTPEVLNALGRIGGVSVSPDKNTVLYSVTYPKIDENKMYKDWYTIALPDGKPVRITNTAKNEGGMQWRPDGKKIGFILDGQLWEMNPDGTGRTQRSDIEEGINGFNYSPDMKHIYYLKDVSFGESLKERHPDMDKANAHFTDHMMSRHWDHWVTKYSHIFITTYSESNNLEEGKDIMEGEQWESPVRPFGGTEQVVWLPNSKELAYVSRKKKGRDYAVSTNTDIYFYNIETGETKNVTEGNLGYDKNPVFSPDGTKMAWESMERDGYEADKERIFIMNLATGEKEDYTSDFEQMLAHGLSWSSNGDAIYFISDWHAKDDIYKLNLSDKKVTKVTEGVHNYKSVEVANDILVATKQSMSQPSEMYTVNPSTGEAKEISFVNADVLNQLKMGEVKERWVKTTDGKDMLVWMIYPPNFDPNKKYPTLLYCQGGPQGTVSQFWSYRWNFQMMSAKGYIIVAPNRRGLQGFGREWLEQISKDYGGQNQKDYLSAIDDAAKESYVDKENLGAIGASYGGYSVYWLAGNHNKRFSAFISHAGMFNLEAMYLGTEEMFFVNWDLGGAYWDKSNKEAQRTFSKFSPHKYVNNWDTPILVIHGEKDYRIPYTQGLQAFNAAKLKGLDAEMLIFPEENHWILQPQNSVIWQRTFFNFLDKHLKSE</sequence>
<keyword evidence="5" id="KW-0720">Serine protease</keyword>
<reference evidence="8 9" key="1">
    <citation type="submission" date="2018-05" db="EMBL/GenBank/DDBJ databases">
        <title>Genomic Encyclopedia of Type Strains, Phase IV (KMG-IV): sequencing the most valuable type-strain genomes for metagenomic binning, comparative biology and taxonomic classification.</title>
        <authorList>
            <person name="Goeker M."/>
        </authorList>
    </citation>
    <scope>NUCLEOTIDE SEQUENCE [LARGE SCALE GENOMIC DNA]</scope>
    <source>
        <strain evidence="8 9">DSM 28579</strain>
    </source>
</reference>
<dbReference type="PANTHER" id="PTHR42776">
    <property type="entry name" value="SERINE PEPTIDASE S9 FAMILY MEMBER"/>
    <property type="match status" value="1"/>
</dbReference>
<evidence type="ECO:0000256" key="3">
    <source>
        <dbReference type="ARBA" id="ARBA00022729"/>
    </source>
</evidence>
<dbReference type="AlphaFoldDB" id="A0A7L4UQ08"/>
<dbReference type="InterPro" id="IPR011659">
    <property type="entry name" value="WD40"/>
</dbReference>
<keyword evidence="8" id="KW-0031">Aminopeptidase</keyword>
<accession>A0A7L4UQ08</accession>
<feature type="domain" description="Peptidase S9 prolyl oligopeptidase catalytic" evidence="7">
    <location>
        <begin position="481"/>
        <end position="695"/>
    </location>
</feature>
<gene>
    <name evidence="8" type="ORF">C7377_0156</name>
</gene>
<dbReference type="OrthoDB" id="9812921at2"/>
<dbReference type="PANTHER" id="PTHR42776:SF13">
    <property type="entry name" value="DIPEPTIDYL-PEPTIDASE 5"/>
    <property type="match status" value="1"/>
</dbReference>
<dbReference type="InterPro" id="IPR001375">
    <property type="entry name" value="Peptidase_S9_cat"/>
</dbReference>
<evidence type="ECO:0000313" key="9">
    <source>
        <dbReference type="Proteomes" id="UP000251835"/>
    </source>
</evidence>
<evidence type="ECO:0000256" key="2">
    <source>
        <dbReference type="ARBA" id="ARBA00022670"/>
    </source>
</evidence>
<dbReference type="Gene3D" id="3.40.50.1820">
    <property type="entry name" value="alpha/beta hydrolase"/>
    <property type="match status" value="1"/>
</dbReference>
<dbReference type="GO" id="GO:0004177">
    <property type="term" value="F:aminopeptidase activity"/>
    <property type="evidence" value="ECO:0007669"/>
    <property type="project" value="UniProtKB-KW"/>
</dbReference>
<keyword evidence="2" id="KW-0645">Protease</keyword>
<dbReference type="PROSITE" id="PS51257">
    <property type="entry name" value="PROKAR_LIPOPROTEIN"/>
    <property type="match status" value="1"/>
</dbReference>
<name>A0A7L4UQ08_BALHA</name>
<dbReference type="InterPro" id="IPR011042">
    <property type="entry name" value="6-blade_b-propeller_TolB-like"/>
</dbReference>
<evidence type="ECO:0000256" key="5">
    <source>
        <dbReference type="ARBA" id="ARBA00022825"/>
    </source>
</evidence>